<sequence length="88" mass="9814">MTEVQKKMDAIEKKALKMGSAEKKVQVILTEVGTKVRCLKKVLKQSDEKLMAAEAKVAKAEAKVVKSTQKAIEDFRALEEFMDRPSSS</sequence>
<comment type="caution">
    <text evidence="2">The sequence shown here is derived from an EMBL/GenBank/DDBJ whole genome shotgun (WGS) entry which is preliminary data.</text>
</comment>
<proteinExistence type="predicted"/>
<evidence type="ECO:0000313" key="2">
    <source>
        <dbReference type="EMBL" id="KAG1337714.1"/>
    </source>
</evidence>
<keyword evidence="3" id="KW-1185">Reference proteome</keyword>
<accession>A0A8K0N017</accession>
<reference evidence="2" key="1">
    <citation type="journal article" date="2017" name="Gigascience">
        <title>The genome draft of coconut (Cocos nucifera).</title>
        <authorList>
            <person name="Xiao Y."/>
            <person name="Xu P."/>
            <person name="Fan H."/>
            <person name="Baudouin L."/>
            <person name="Xia W."/>
            <person name="Bocs S."/>
            <person name="Xu J."/>
            <person name="Li Q."/>
            <person name="Guo A."/>
            <person name="Zhou L."/>
            <person name="Li J."/>
            <person name="Wu Y."/>
            <person name="Ma Z."/>
            <person name="Armero A."/>
            <person name="Issali A.E."/>
            <person name="Liu N."/>
            <person name="Peng M."/>
            <person name="Yang Y."/>
        </authorList>
    </citation>
    <scope>NUCLEOTIDE SEQUENCE</scope>
    <source>
        <tissue evidence="2">Spear leaf of Hainan Tall coconut</tissue>
    </source>
</reference>
<feature type="coiled-coil region" evidence="1">
    <location>
        <begin position="36"/>
        <end position="70"/>
    </location>
</feature>
<dbReference type="AlphaFoldDB" id="A0A8K0N017"/>
<evidence type="ECO:0000256" key="1">
    <source>
        <dbReference type="SAM" id="Coils"/>
    </source>
</evidence>
<gene>
    <name evidence="2" type="ORF">COCNU_04G000200</name>
</gene>
<reference evidence="2" key="2">
    <citation type="submission" date="2019-07" db="EMBL/GenBank/DDBJ databases">
        <authorList>
            <person name="Yang Y."/>
            <person name="Bocs S."/>
            <person name="Baudouin L."/>
        </authorList>
    </citation>
    <scope>NUCLEOTIDE SEQUENCE</scope>
    <source>
        <tissue evidence="2">Spear leaf of Hainan Tall coconut</tissue>
    </source>
</reference>
<name>A0A8K0N017_COCNU</name>
<dbReference type="Proteomes" id="UP000797356">
    <property type="component" value="Chromosome 4"/>
</dbReference>
<organism evidence="2 3">
    <name type="scientific">Cocos nucifera</name>
    <name type="common">Coconut palm</name>
    <dbReference type="NCBI Taxonomy" id="13894"/>
    <lineage>
        <taxon>Eukaryota</taxon>
        <taxon>Viridiplantae</taxon>
        <taxon>Streptophyta</taxon>
        <taxon>Embryophyta</taxon>
        <taxon>Tracheophyta</taxon>
        <taxon>Spermatophyta</taxon>
        <taxon>Magnoliopsida</taxon>
        <taxon>Liliopsida</taxon>
        <taxon>Arecaceae</taxon>
        <taxon>Arecoideae</taxon>
        <taxon>Cocoseae</taxon>
        <taxon>Attaleinae</taxon>
        <taxon>Cocos</taxon>
    </lineage>
</organism>
<evidence type="ECO:0000313" key="3">
    <source>
        <dbReference type="Proteomes" id="UP000797356"/>
    </source>
</evidence>
<dbReference type="EMBL" id="CM017875">
    <property type="protein sequence ID" value="KAG1337714.1"/>
    <property type="molecule type" value="Genomic_DNA"/>
</dbReference>
<keyword evidence="1" id="KW-0175">Coiled coil</keyword>
<protein>
    <submittedName>
        <fullName evidence="2">Uncharacterized protein</fullName>
    </submittedName>
</protein>